<keyword evidence="3 4" id="KW-0949">S-adenosyl-L-methionine</keyword>
<feature type="binding site" evidence="4">
    <location>
        <position position="74"/>
    </location>
    <ligand>
        <name>S-adenosyl-L-methionine</name>
        <dbReference type="ChEBI" id="CHEBI:59789"/>
    </ligand>
</feature>
<dbReference type="RefSeq" id="WP_121522566.1">
    <property type="nucleotide sequence ID" value="NZ_RCHR01000003.1"/>
</dbReference>
<evidence type="ECO:0000256" key="1">
    <source>
        <dbReference type="ARBA" id="ARBA00022603"/>
    </source>
</evidence>
<dbReference type="InterPro" id="IPR023553">
    <property type="entry name" value="Uncharacterised_MeTfrase_YrrT"/>
</dbReference>
<keyword evidence="2 4" id="KW-0808">Transferase</keyword>
<organism evidence="6 7">
    <name type="scientific">Oceanobacillus piezotolerans</name>
    <dbReference type="NCBI Taxonomy" id="2448030"/>
    <lineage>
        <taxon>Bacteria</taxon>
        <taxon>Bacillati</taxon>
        <taxon>Bacillota</taxon>
        <taxon>Bacilli</taxon>
        <taxon>Bacillales</taxon>
        <taxon>Bacillaceae</taxon>
        <taxon>Oceanobacillus</taxon>
    </lineage>
</organism>
<dbReference type="CDD" id="cd02440">
    <property type="entry name" value="AdoMet_MTases"/>
    <property type="match status" value="1"/>
</dbReference>
<evidence type="ECO:0000313" key="7">
    <source>
        <dbReference type="Proteomes" id="UP000270219"/>
    </source>
</evidence>
<dbReference type="Proteomes" id="UP000270219">
    <property type="component" value="Unassembled WGS sequence"/>
</dbReference>
<dbReference type="Gene3D" id="3.40.50.150">
    <property type="entry name" value="Vaccinia Virus protein VP39"/>
    <property type="match status" value="1"/>
</dbReference>
<keyword evidence="7" id="KW-1185">Reference proteome</keyword>
<dbReference type="EMBL" id="RCHR01000003">
    <property type="protein sequence ID" value="RLL44976.1"/>
    <property type="molecule type" value="Genomic_DNA"/>
</dbReference>
<name>A0A498D697_9BACI</name>
<proteinExistence type="inferred from homology"/>
<dbReference type="GO" id="GO:0032259">
    <property type="term" value="P:methylation"/>
    <property type="evidence" value="ECO:0007669"/>
    <property type="project" value="UniProtKB-KW"/>
</dbReference>
<feature type="binding site" evidence="4">
    <location>
        <position position="53"/>
    </location>
    <ligand>
        <name>S-adenosyl-L-methionine</name>
        <dbReference type="ChEBI" id="CHEBI:59789"/>
    </ligand>
</feature>
<protein>
    <recommendedName>
        <fullName evidence="4">Uncharacterized methyltransferase D8M04_08870</fullName>
        <ecNumber evidence="4">2.1.1.-</ecNumber>
    </recommendedName>
</protein>
<evidence type="ECO:0000313" key="6">
    <source>
        <dbReference type="EMBL" id="RLL44976.1"/>
    </source>
</evidence>
<dbReference type="HAMAP" id="MF_02100">
    <property type="entry name" value="Methyltr_YrrT"/>
    <property type="match status" value="1"/>
</dbReference>
<gene>
    <name evidence="6" type="ORF">D8M04_08870</name>
</gene>
<dbReference type="GO" id="GO:0008757">
    <property type="term" value="F:S-adenosylmethionine-dependent methyltransferase activity"/>
    <property type="evidence" value="ECO:0007669"/>
    <property type="project" value="UniProtKB-UniRule"/>
</dbReference>
<evidence type="ECO:0000256" key="2">
    <source>
        <dbReference type="ARBA" id="ARBA00022679"/>
    </source>
</evidence>
<sequence>MGLEFIDIFEGWAEDYDKSVQGLNPEYKRVFENYEEILNEVVRLSKGTVMEFGVGTGNLTQRLLHAGHSVIGIEPSKAMRDIANKKIPGVSISKGDFLDFPKPDYPVQTIVSTYAFHHLKDSEKEQAIRLYSKLLDPHGRIVFGDTMFITKEAKTAMIQQAHKLGYKNLADDLKREYYTTKDILEELFKKYHFKVSFKQMNDFVWILFAEKQA</sequence>
<dbReference type="OrthoDB" id="465705at2"/>
<comment type="function">
    <text evidence="4">Could be a S-adenosyl-L-methionine-dependent methyltransferase.</text>
</comment>
<feature type="domain" description="Methyltransferase" evidence="5">
    <location>
        <begin position="49"/>
        <end position="139"/>
    </location>
</feature>
<accession>A0A498D697</accession>
<dbReference type="Pfam" id="PF13649">
    <property type="entry name" value="Methyltransf_25"/>
    <property type="match status" value="1"/>
</dbReference>
<dbReference type="SUPFAM" id="SSF53335">
    <property type="entry name" value="S-adenosyl-L-methionine-dependent methyltransferases"/>
    <property type="match status" value="1"/>
</dbReference>
<dbReference type="InterPro" id="IPR029063">
    <property type="entry name" value="SAM-dependent_MTases_sf"/>
</dbReference>
<comment type="similarity">
    <text evidence="4">Belongs to the methyltransferase superfamily. YrrT family.</text>
</comment>
<dbReference type="AlphaFoldDB" id="A0A498D697"/>
<dbReference type="PANTHER" id="PTHR43861">
    <property type="entry name" value="TRANS-ACONITATE 2-METHYLTRANSFERASE-RELATED"/>
    <property type="match status" value="1"/>
</dbReference>
<feature type="binding site" evidence="4">
    <location>
        <position position="96"/>
    </location>
    <ligand>
        <name>S-adenosyl-L-methionine</name>
        <dbReference type="ChEBI" id="CHEBI:59789"/>
    </ligand>
</feature>
<evidence type="ECO:0000259" key="5">
    <source>
        <dbReference type="Pfam" id="PF13649"/>
    </source>
</evidence>
<evidence type="ECO:0000256" key="3">
    <source>
        <dbReference type="ARBA" id="ARBA00022691"/>
    </source>
</evidence>
<dbReference type="InterPro" id="IPR041698">
    <property type="entry name" value="Methyltransf_25"/>
</dbReference>
<dbReference type="EC" id="2.1.1.-" evidence="4"/>
<reference evidence="6 7" key="1">
    <citation type="submission" date="2018-10" db="EMBL/GenBank/DDBJ databases">
        <title>Oceanobacillus sp. YLB-02 draft genome.</title>
        <authorList>
            <person name="Yu L."/>
        </authorList>
    </citation>
    <scope>NUCLEOTIDE SEQUENCE [LARGE SCALE GENOMIC DNA]</scope>
    <source>
        <strain evidence="6 7">YLB-02</strain>
    </source>
</reference>
<keyword evidence="1 4" id="KW-0489">Methyltransferase</keyword>
<evidence type="ECO:0000256" key="4">
    <source>
        <dbReference type="HAMAP-Rule" id="MF_02100"/>
    </source>
</evidence>
<comment type="caution">
    <text evidence="6">The sequence shown here is derived from an EMBL/GenBank/DDBJ whole genome shotgun (WGS) entry which is preliminary data.</text>
</comment>